<feature type="region of interest" description="Disordered" evidence="1">
    <location>
        <begin position="768"/>
        <end position="837"/>
    </location>
</feature>
<comment type="caution">
    <text evidence="2">The sequence shown here is derived from an EMBL/GenBank/DDBJ whole genome shotgun (WGS) entry which is preliminary data.</text>
</comment>
<feature type="compositionally biased region" description="Polar residues" evidence="1">
    <location>
        <begin position="565"/>
        <end position="602"/>
    </location>
</feature>
<feature type="region of interest" description="Disordered" evidence="1">
    <location>
        <begin position="1"/>
        <end position="190"/>
    </location>
</feature>
<feature type="compositionally biased region" description="Basic and acidic residues" evidence="1">
    <location>
        <begin position="788"/>
        <end position="802"/>
    </location>
</feature>
<protein>
    <submittedName>
        <fullName evidence="2">Uncharacterized protein</fullName>
    </submittedName>
</protein>
<feature type="compositionally biased region" description="Acidic residues" evidence="1">
    <location>
        <begin position="231"/>
        <end position="242"/>
    </location>
</feature>
<feature type="compositionally biased region" description="Basic and acidic residues" evidence="1">
    <location>
        <begin position="388"/>
        <end position="399"/>
    </location>
</feature>
<feature type="compositionally biased region" description="Low complexity" evidence="1">
    <location>
        <begin position="124"/>
        <end position="138"/>
    </location>
</feature>
<feature type="region of interest" description="Disordered" evidence="1">
    <location>
        <begin position="681"/>
        <end position="700"/>
    </location>
</feature>
<feature type="region of interest" description="Disordered" evidence="1">
    <location>
        <begin position="705"/>
        <end position="733"/>
    </location>
</feature>
<evidence type="ECO:0000313" key="3">
    <source>
        <dbReference type="Proteomes" id="UP000093000"/>
    </source>
</evidence>
<feature type="compositionally biased region" description="Basic and acidic residues" evidence="1">
    <location>
        <begin position="140"/>
        <end position="158"/>
    </location>
</feature>
<sequence>MADSLRIEPTGKSWADMVEEDEINEPLTESQDENIDDSKETPPPDSVTIETNDETKTDSQTSGGRWDSLAADREKPSAPVSRWAALDADRTHPRSSFNQHRNDPYQPTGGRLNRSVFEDSAYDNRNGGFQNRNNFSNGHRYREYHELNREDETPEVKKAIAAWNNYQPNDESDEENNQPKGPANPSNYPYNVVLITPQQPAVSQKKELPYDEKAARAATHSANFSFSWADDMSDTSDNEEEDLLRLLGKAPDQDQNDTSTSPVKEKINPPQNLSDPAQPAGNGEVREEAVITDTEDQQPVLEKKEEQDQSIAEEKKPVIEKEEHIAEEKEPVVEEKESVVEEKEPVVEEKEPTANKGEPVVEEENTKRQEEEPATEKKETKMEEEESIVEKEEHTTKETELIAKKEDCAEKKAEPVVEEERTVTEEKPVYKWGVLDDYKEFEAKKSEPQPAVTMSKEQEAEAVAAWHALKVPVDEEETRSEQTNSDEWQKEAGWTQTENVEEEEEEGKTEKEQGGSDKWQKEASWAQFGEREAEKTEKKKEQTSSDEWQKEASWTQTASSSWQQPDTPEQTPSVSINSSDTTDWNQPNESTVQNEGWQSNLDQETDERQKTAGFKDSWRNKIQPVKEDNSMRWKSFAETSNVVETKRNDRGPSYALPTTQPVISQPEPKPSVPQEVSFSLSNFQEEPKKEKTTPTISLNWGEFAQQEDTTTGVPSSISVSTNKESGTHQATISLYDPPEPVVLRLSEIYRQEPVQLRLEDMSVENVQLEPENDTKPVQHVQLKLSDFTIEKSPPKQPEERNPDAWGSVSQDAFVRPQRMDVPTGTSQPRRKKIQMGGAQWAHLQKNLLANKK</sequence>
<keyword evidence="3" id="KW-1185">Reference proteome</keyword>
<feature type="compositionally biased region" description="Basic and acidic residues" evidence="1">
    <location>
        <begin position="364"/>
        <end position="381"/>
    </location>
</feature>
<evidence type="ECO:0000313" key="2">
    <source>
        <dbReference type="EMBL" id="OBZ86233.1"/>
    </source>
</evidence>
<proteinExistence type="predicted"/>
<dbReference type="EMBL" id="LUGH01000317">
    <property type="protein sequence ID" value="OBZ86233.1"/>
    <property type="molecule type" value="Genomic_DNA"/>
</dbReference>
<feature type="compositionally biased region" description="Polar residues" evidence="1">
    <location>
        <begin position="706"/>
        <end position="732"/>
    </location>
</feature>
<name>A0A1C7NAX3_9FUNG</name>
<dbReference type="Proteomes" id="UP000093000">
    <property type="component" value="Unassembled WGS sequence"/>
</dbReference>
<reference evidence="2 3" key="1">
    <citation type="submission" date="2016-03" db="EMBL/GenBank/DDBJ databases">
        <title>Choanephora cucurbitarum.</title>
        <authorList>
            <person name="Min B."/>
            <person name="Park H."/>
            <person name="Park J.-H."/>
            <person name="Shin H.-D."/>
            <person name="Choi I.-G."/>
        </authorList>
    </citation>
    <scope>NUCLEOTIDE SEQUENCE [LARGE SCALE GENOMIC DNA]</scope>
    <source>
        <strain evidence="2 3">KUS-F28377</strain>
    </source>
</reference>
<feature type="compositionally biased region" description="Acidic residues" evidence="1">
    <location>
        <begin position="17"/>
        <end position="35"/>
    </location>
</feature>
<feature type="region of interest" description="Disordered" evidence="1">
    <location>
        <begin position="469"/>
        <end position="676"/>
    </location>
</feature>
<feature type="compositionally biased region" description="Basic and acidic residues" evidence="1">
    <location>
        <begin position="529"/>
        <end position="550"/>
    </location>
</feature>
<organism evidence="2 3">
    <name type="scientific">Choanephora cucurbitarum</name>
    <dbReference type="NCBI Taxonomy" id="101091"/>
    <lineage>
        <taxon>Eukaryota</taxon>
        <taxon>Fungi</taxon>
        <taxon>Fungi incertae sedis</taxon>
        <taxon>Mucoromycota</taxon>
        <taxon>Mucoromycotina</taxon>
        <taxon>Mucoromycetes</taxon>
        <taxon>Mucorales</taxon>
        <taxon>Mucorineae</taxon>
        <taxon>Choanephoraceae</taxon>
        <taxon>Choanephoroideae</taxon>
        <taxon>Choanephora</taxon>
    </lineage>
</organism>
<feature type="compositionally biased region" description="Basic and acidic residues" evidence="1">
    <location>
        <begin position="301"/>
        <end position="353"/>
    </location>
</feature>
<feature type="compositionally biased region" description="Basic and acidic residues" evidence="1">
    <location>
        <begin position="508"/>
        <end position="521"/>
    </location>
</feature>
<feature type="compositionally biased region" description="Low complexity" evidence="1">
    <location>
        <begin position="552"/>
        <end position="564"/>
    </location>
</feature>
<feature type="compositionally biased region" description="Basic and acidic residues" evidence="1">
    <location>
        <begin position="204"/>
        <end position="215"/>
    </location>
</feature>
<dbReference type="InParanoid" id="A0A1C7NAX3"/>
<evidence type="ECO:0000256" key="1">
    <source>
        <dbReference type="SAM" id="MobiDB-lite"/>
    </source>
</evidence>
<accession>A0A1C7NAX3</accession>
<dbReference type="AlphaFoldDB" id="A0A1C7NAX3"/>
<feature type="compositionally biased region" description="Basic and acidic residues" evidence="1">
    <location>
        <begin position="616"/>
        <end position="631"/>
    </location>
</feature>
<dbReference type="OrthoDB" id="2251633at2759"/>
<gene>
    <name evidence="2" type="ORF">A0J61_05715</name>
</gene>
<feature type="region of interest" description="Disordered" evidence="1">
    <location>
        <begin position="203"/>
        <end position="399"/>
    </location>
</feature>